<accession>A0A6A6D2A6</accession>
<dbReference type="EMBL" id="ML993581">
    <property type="protein sequence ID" value="KAF2172322.1"/>
    <property type="molecule type" value="Genomic_DNA"/>
</dbReference>
<proteinExistence type="predicted"/>
<protein>
    <recommendedName>
        <fullName evidence="4">Methyltransferase domain-containing protein</fullName>
    </recommendedName>
</protein>
<evidence type="ECO:0000313" key="2">
    <source>
        <dbReference type="EMBL" id="KAF2172322.1"/>
    </source>
</evidence>
<keyword evidence="1" id="KW-0808">Transferase</keyword>
<keyword evidence="3" id="KW-1185">Reference proteome</keyword>
<dbReference type="AlphaFoldDB" id="A0A6A6D2A6"/>
<dbReference type="PANTHER" id="PTHR43861:SF3">
    <property type="entry name" value="PUTATIVE (AFU_ORTHOLOGUE AFUA_2G14390)-RELATED"/>
    <property type="match status" value="1"/>
</dbReference>
<name>A0A6A6D2A6_ZASCE</name>
<dbReference type="RefSeq" id="XP_033673211.1">
    <property type="nucleotide sequence ID" value="XM_033815416.1"/>
</dbReference>
<dbReference type="Pfam" id="PF13489">
    <property type="entry name" value="Methyltransf_23"/>
    <property type="match status" value="1"/>
</dbReference>
<dbReference type="Proteomes" id="UP000799537">
    <property type="component" value="Unassembled WGS sequence"/>
</dbReference>
<dbReference type="Gene3D" id="3.40.50.150">
    <property type="entry name" value="Vaccinia Virus protein VP39"/>
    <property type="match status" value="1"/>
</dbReference>
<dbReference type="SUPFAM" id="SSF53335">
    <property type="entry name" value="S-adenosyl-L-methionine-dependent methyltransferases"/>
    <property type="match status" value="1"/>
</dbReference>
<dbReference type="InterPro" id="IPR029063">
    <property type="entry name" value="SAM-dependent_MTases_sf"/>
</dbReference>
<sequence length="317" mass="35138">MSAFTEANRKAFDDLSASYNTKPWQIKLANQVAEGLQARKDWLGAQWIDPQEPSGKRDVRLLDYACGTGAITKALGPYVTTIRGIDISENMVQKYNETARSSGLSEEQAHAVVGDLCGEKVTEGLEGPEWQDFDIAVIGLGFHHMEHPTLALQRLAARLKPSTGVLVIIDFLPFDVKKDHDAGGQGGQFPEMKHTIKHNGFTGAQMRDLYQTAGFEDFEVVALKEPAVMELASGTVQRTLFFARGRRAKTVWQKFSGWVGEMQSWAAAGPSMTRVDQSRWDPGFSHGGEKVWDIGKVKEEQYSGMEQNAPKKAWNGF</sequence>
<evidence type="ECO:0000313" key="3">
    <source>
        <dbReference type="Proteomes" id="UP000799537"/>
    </source>
</evidence>
<dbReference type="OrthoDB" id="3647at2759"/>
<dbReference type="GeneID" id="54568688"/>
<evidence type="ECO:0000256" key="1">
    <source>
        <dbReference type="ARBA" id="ARBA00022679"/>
    </source>
</evidence>
<organism evidence="2 3">
    <name type="scientific">Zasmidium cellare ATCC 36951</name>
    <dbReference type="NCBI Taxonomy" id="1080233"/>
    <lineage>
        <taxon>Eukaryota</taxon>
        <taxon>Fungi</taxon>
        <taxon>Dikarya</taxon>
        <taxon>Ascomycota</taxon>
        <taxon>Pezizomycotina</taxon>
        <taxon>Dothideomycetes</taxon>
        <taxon>Dothideomycetidae</taxon>
        <taxon>Mycosphaerellales</taxon>
        <taxon>Mycosphaerellaceae</taxon>
        <taxon>Zasmidium</taxon>
    </lineage>
</organism>
<gene>
    <name evidence="2" type="ORF">M409DRAFT_63044</name>
</gene>
<reference evidence="2" key="1">
    <citation type="journal article" date="2020" name="Stud. Mycol.">
        <title>101 Dothideomycetes genomes: a test case for predicting lifestyles and emergence of pathogens.</title>
        <authorList>
            <person name="Haridas S."/>
            <person name="Albert R."/>
            <person name="Binder M."/>
            <person name="Bloem J."/>
            <person name="Labutti K."/>
            <person name="Salamov A."/>
            <person name="Andreopoulos B."/>
            <person name="Baker S."/>
            <person name="Barry K."/>
            <person name="Bills G."/>
            <person name="Bluhm B."/>
            <person name="Cannon C."/>
            <person name="Castanera R."/>
            <person name="Culley D."/>
            <person name="Daum C."/>
            <person name="Ezra D."/>
            <person name="Gonzalez J."/>
            <person name="Henrissat B."/>
            <person name="Kuo A."/>
            <person name="Liang C."/>
            <person name="Lipzen A."/>
            <person name="Lutzoni F."/>
            <person name="Magnuson J."/>
            <person name="Mondo S."/>
            <person name="Nolan M."/>
            <person name="Ohm R."/>
            <person name="Pangilinan J."/>
            <person name="Park H.-J."/>
            <person name="Ramirez L."/>
            <person name="Alfaro M."/>
            <person name="Sun H."/>
            <person name="Tritt A."/>
            <person name="Yoshinaga Y."/>
            <person name="Zwiers L.-H."/>
            <person name="Turgeon B."/>
            <person name="Goodwin S."/>
            <person name="Spatafora J."/>
            <person name="Crous P."/>
            <person name="Grigoriev I."/>
        </authorList>
    </citation>
    <scope>NUCLEOTIDE SEQUENCE</scope>
    <source>
        <strain evidence="2">ATCC 36951</strain>
    </source>
</reference>
<evidence type="ECO:0008006" key="4">
    <source>
        <dbReference type="Google" id="ProtNLM"/>
    </source>
</evidence>
<dbReference type="CDD" id="cd02440">
    <property type="entry name" value="AdoMet_MTases"/>
    <property type="match status" value="1"/>
</dbReference>
<dbReference type="GO" id="GO:0016740">
    <property type="term" value="F:transferase activity"/>
    <property type="evidence" value="ECO:0007669"/>
    <property type="project" value="UniProtKB-KW"/>
</dbReference>
<dbReference type="PANTHER" id="PTHR43861">
    <property type="entry name" value="TRANS-ACONITATE 2-METHYLTRANSFERASE-RELATED"/>
    <property type="match status" value="1"/>
</dbReference>